<organism evidence="1 2">
    <name type="scientific">Scleroderma citrinum Foug A</name>
    <dbReference type="NCBI Taxonomy" id="1036808"/>
    <lineage>
        <taxon>Eukaryota</taxon>
        <taxon>Fungi</taxon>
        <taxon>Dikarya</taxon>
        <taxon>Basidiomycota</taxon>
        <taxon>Agaricomycotina</taxon>
        <taxon>Agaricomycetes</taxon>
        <taxon>Agaricomycetidae</taxon>
        <taxon>Boletales</taxon>
        <taxon>Sclerodermatineae</taxon>
        <taxon>Sclerodermataceae</taxon>
        <taxon>Scleroderma</taxon>
    </lineage>
</organism>
<reference evidence="1 2" key="1">
    <citation type="submission" date="2014-04" db="EMBL/GenBank/DDBJ databases">
        <authorList>
            <consortium name="DOE Joint Genome Institute"/>
            <person name="Kuo A."/>
            <person name="Kohler A."/>
            <person name="Nagy L.G."/>
            <person name="Floudas D."/>
            <person name="Copeland A."/>
            <person name="Barry K.W."/>
            <person name="Cichocki N."/>
            <person name="Veneault-Fourrey C."/>
            <person name="LaButti K."/>
            <person name="Lindquist E.A."/>
            <person name="Lipzen A."/>
            <person name="Lundell T."/>
            <person name="Morin E."/>
            <person name="Murat C."/>
            <person name="Sun H."/>
            <person name="Tunlid A."/>
            <person name="Henrissat B."/>
            <person name="Grigoriev I.V."/>
            <person name="Hibbett D.S."/>
            <person name="Martin F."/>
            <person name="Nordberg H.P."/>
            <person name="Cantor M.N."/>
            <person name="Hua S.X."/>
        </authorList>
    </citation>
    <scope>NUCLEOTIDE SEQUENCE [LARGE SCALE GENOMIC DNA]</scope>
    <source>
        <strain evidence="1 2">Foug A</strain>
    </source>
</reference>
<name>A0A0C3ANC4_9AGAM</name>
<protein>
    <submittedName>
        <fullName evidence="1">Uncharacterized protein</fullName>
    </submittedName>
</protein>
<reference evidence="2" key="2">
    <citation type="submission" date="2015-01" db="EMBL/GenBank/DDBJ databases">
        <title>Evolutionary Origins and Diversification of the Mycorrhizal Mutualists.</title>
        <authorList>
            <consortium name="DOE Joint Genome Institute"/>
            <consortium name="Mycorrhizal Genomics Consortium"/>
            <person name="Kohler A."/>
            <person name="Kuo A."/>
            <person name="Nagy L.G."/>
            <person name="Floudas D."/>
            <person name="Copeland A."/>
            <person name="Barry K.W."/>
            <person name="Cichocki N."/>
            <person name="Veneault-Fourrey C."/>
            <person name="LaButti K."/>
            <person name="Lindquist E.A."/>
            <person name="Lipzen A."/>
            <person name="Lundell T."/>
            <person name="Morin E."/>
            <person name="Murat C."/>
            <person name="Riley R."/>
            <person name="Ohm R."/>
            <person name="Sun H."/>
            <person name="Tunlid A."/>
            <person name="Henrissat B."/>
            <person name="Grigoriev I.V."/>
            <person name="Hibbett D.S."/>
            <person name="Martin F."/>
        </authorList>
    </citation>
    <scope>NUCLEOTIDE SEQUENCE [LARGE SCALE GENOMIC DNA]</scope>
    <source>
        <strain evidence="2">Foug A</strain>
    </source>
</reference>
<keyword evidence="2" id="KW-1185">Reference proteome</keyword>
<sequence>MGNMLVIWPSSHLQCLRERSGERERIRQGQIKCSTGCNARIRVALGSLRLPLLENACRGCRGMECR</sequence>
<dbReference type="Proteomes" id="UP000053989">
    <property type="component" value="Unassembled WGS sequence"/>
</dbReference>
<evidence type="ECO:0000313" key="2">
    <source>
        <dbReference type="Proteomes" id="UP000053989"/>
    </source>
</evidence>
<proteinExistence type="predicted"/>
<dbReference type="InParanoid" id="A0A0C3ANC4"/>
<dbReference type="EMBL" id="KN822017">
    <property type="protein sequence ID" value="KIM66472.1"/>
    <property type="molecule type" value="Genomic_DNA"/>
</dbReference>
<evidence type="ECO:0000313" key="1">
    <source>
        <dbReference type="EMBL" id="KIM66472.1"/>
    </source>
</evidence>
<dbReference type="HOGENOM" id="CLU_2832654_0_0_1"/>
<accession>A0A0C3ANC4</accession>
<dbReference type="AlphaFoldDB" id="A0A0C3ANC4"/>
<gene>
    <name evidence="1" type="ORF">SCLCIDRAFT_1211225</name>
</gene>